<dbReference type="EMBL" id="CP063196">
    <property type="protein sequence ID" value="UOE21136.1"/>
    <property type="molecule type" value="Genomic_DNA"/>
</dbReference>
<evidence type="ECO:0000313" key="1">
    <source>
        <dbReference type="EMBL" id="UOE21136.1"/>
    </source>
</evidence>
<keyword evidence="2" id="KW-1185">Reference proteome</keyword>
<dbReference type="InterPro" id="IPR029032">
    <property type="entry name" value="AhpD-like"/>
</dbReference>
<dbReference type="Gene3D" id="1.20.1290.10">
    <property type="entry name" value="AhpD-like"/>
    <property type="match status" value="1"/>
</dbReference>
<dbReference type="RefSeq" id="WP_068690662.1">
    <property type="nucleotide sequence ID" value="NZ_CP063196.1"/>
</dbReference>
<organism evidence="1 2">
    <name type="scientific">Thermobifida halotolerans</name>
    <dbReference type="NCBI Taxonomy" id="483545"/>
    <lineage>
        <taxon>Bacteria</taxon>
        <taxon>Bacillati</taxon>
        <taxon>Actinomycetota</taxon>
        <taxon>Actinomycetes</taxon>
        <taxon>Streptosporangiales</taxon>
        <taxon>Nocardiopsidaceae</taxon>
        <taxon>Thermobifida</taxon>
    </lineage>
</organism>
<dbReference type="SUPFAM" id="SSF69118">
    <property type="entry name" value="AhpD-like"/>
    <property type="match status" value="2"/>
</dbReference>
<dbReference type="Proteomes" id="UP000265719">
    <property type="component" value="Chromosome"/>
</dbReference>
<accession>A0AA97M007</accession>
<protein>
    <submittedName>
        <fullName evidence="1">Carboxymuconolactone decarboxylase family protein</fullName>
    </submittedName>
</protein>
<sequence>MARAVVRTALRRSLDQVRHVRVARPGAVTGLVAEVFAQMERDFGMLAPPVALHSPAPRVLAASWVMLRETLLAGGRADRAAKEAVAAAVSLGNSCPYCVEVHGATLGGLVRSPDSAAIAEGRIEEVADARLRALAEWARAGAARREAGTPLTEAQRSEFVGVAATFHYLNRMVNVFLPDSPLPRGTPGSARPGVRRLLGWLTRPGRGRDPEPGRSLALLPAAPPAAEPSWARAAPHVAGAVARASAAVDAAGERSVPPAVRALLARRLADWDGRPPGLSRAWVEEAVAGLAADERPAGRLALLTALASYQVDQGVVDAFRARGPGDRELVELTSWASLAAALRVVGE</sequence>
<dbReference type="AlphaFoldDB" id="A0AA97M007"/>
<gene>
    <name evidence="1" type="ORF">NI17_008335</name>
</gene>
<evidence type="ECO:0000313" key="2">
    <source>
        <dbReference type="Proteomes" id="UP000265719"/>
    </source>
</evidence>
<dbReference type="KEGG" id="thao:NI17_008335"/>
<name>A0AA97M007_9ACTN</name>
<reference evidence="1" key="1">
    <citation type="submission" date="2020-10" db="EMBL/GenBank/DDBJ databases">
        <title>De novo genome project of the cellulose decomposer Thermobifida halotolerans type strain.</title>
        <authorList>
            <person name="Nagy I."/>
            <person name="Horvath B."/>
            <person name="Kukolya J."/>
            <person name="Nagy I."/>
            <person name="Orsini M."/>
        </authorList>
    </citation>
    <scope>NUCLEOTIDE SEQUENCE</scope>
    <source>
        <strain evidence="1">DSM 44931</strain>
    </source>
</reference>
<proteinExistence type="predicted"/>